<evidence type="ECO:0000313" key="1">
    <source>
        <dbReference type="EMBL" id="KAJ3473219.1"/>
    </source>
</evidence>
<evidence type="ECO:0000313" key="2">
    <source>
        <dbReference type="Proteomes" id="UP001148737"/>
    </source>
</evidence>
<name>A0ACC1QDP5_9HYPO</name>
<proteinExistence type="predicted"/>
<organism evidence="1 2">
    <name type="scientific">Lecanicillium saksenae</name>
    <dbReference type="NCBI Taxonomy" id="468837"/>
    <lineage>
        <taxon>Eukaryota</taxon>
        <taxon>Fungi</taxon>
        <taxon>Dikarya</taxon>
        <taxon>Ascomycota</taxon>
        <taxon>Pezizomycotina</taxon>
        <taxon>Sordariomycetes</taxon>
        <taxon>Hypocreomycetidae</taxon>
        <taxon>Hypocreales</taxon>
        <taxon>Cordycipitaceae</taxon>
        <taxon>Lecanicillium</taxon>
    </lineage>
</organism>
<gene>
    <name evidence="1" type="ORF">NLG97_g10441</name>
</gene>
<comment type="caution">
    <text evidence="1">The sequence shown here is derived from an EMBL/GenBank/DDBJ whole genome shotgun (WGS) entry which is preliminary data.</text>
</comment>
<sequence length="144" mass="15558">MSTAAGANQTDRDAGRAAPQDPTSVSASAIQNPPSTATRPDVDIFGVSAQGMVEQNIGTTVECDADELQFLKNSMRVEKVHHKGEGEQNISTTLEYRGDIRTPFDLATLVCKMNDIVHEGKEGKQKLGPTIRKIRSKDGSCRSQ</sequence>
<protein>
    <submittedName>
        <fullName evidence="1">Uncharacterized protein</fullName>
    </submittedName>
</protein>
<dbReference type="Proteomes" id="UP001148737">
    <property type="component" value="Unassembled WGS sequence"/>
</dbReference>
<accession>A0ACC1QDP5</accession>
<dbReference type="EMBL" id="JANAKD010002615">
    <property type="protein sequence ID" value="KAJ3473219.1"/>
    <property type="molecule type" value="Genomic_DNA"/>
</dbReference>
<reference evidence="1" key="1">
    <citation type="submission" date="2022-07" db="EMBL/GenBank/DDBJ databases">
        <title>Genome Sequence of Lecanicillium saksenae.</title>
        <authorList>
            <person name="Buettner E."/>
        </authorList>
    </citation>
    <scope>NUCLEOTIDE SEQUENCE</scope>
    <source>
        <strain evidence="1">VT-O1</strain>
    </source>
</reference>
<keyword evidence="2" id="KW-1185">Reference proteome</keyword>